<dbReference type="Pfam" id="PF13280">
    <property type="entry name" value="WYL"/>
    <property type="match status" value="1"/>
</dbReference>
<proteinExistence type="predicted"/>
<dbReference type="SUPFAM" id="SSF46785">
    <property type="entry name" value="Winged helix' DNA-binding domain"/>
    <property type="match status" value="1"/>
</dbReference>
<dbReference type="PANTHER" id="PTHR34580:SF3">
    <property type="entry name" value="PROTEIN PAFB"/>
    <property type="match status" value="1"/>
</dbReference>
<organism evidence="3 4">
    <name type="scientific">Solicola gregarius</name>
    <dbReference type="NCBI Taxonomy" id="2908642"/>
    <lineage>
        <taxon>Bacteria</taxon>
        <taxon>Bacillati</taxon>
        <taxon>Actinomycetota</taxon>
        <taxon>Actinomycetes</taxon>
        <taxon>Propionibacteriales</taxon>
        <taxon>Nocardioidaceae</taxon>
        <taxon>Solicola</taxon>
    </lineage>
</organism>
<dbReference type="InterPro" id="IPR036390">
    <property type="entry name" value="WH_DNA-bd_sf"/>
</dbReference>
<evidence type="ECO:0000313" key="4">
    <source>
        <dbReference type="Proteomes" id="UP001164390"/>
    </source>
</evidence>
<reference evidence="3" key="1">
    <citation type="submission" date="2022-01" db="EMBL/GenBank/DDBJ databases">
        <title>Nocardioidaceae gen. sp. A5X3R13.</title>
        <authorList>
            <person name="Lopez Marin M.A."/>
            <person name="Uhlik O."/>
        </authorList>
    </citation>
    <scope>NUCLEOTIDE SEQUENCE</scope>
    <source>
        <strain evidence="3">A5X3R13</strain>
    </source>
</reference>
<evidence type="ECO:0000313" key="3">
    <source>
        <dbReference type="EMBL" id="UYM04656.1"/>
    </source>
</evidence>
<gene>
    <name evidence="3" type="ORF">L0C25_19290</name>
</gene>
<dbReference type="EMBL" id="CP094970">
    <property type="protein sequence ID" value="UYM04656.1"/>
    <property type="molecule type" value="Genomic_DNA"/>
</dbReference>
<evidence type="ECO:0000259" key="1">
    <source>
        <dbReference type="Pfam" id="PF08279"/>
    </source>
</evidence>
<dbReference type="Gene3D" id="1.10.10.10">
    <property type="entry name" value="Winged helix-like DNA-binding domain superfamily/Winged helix DNA-binding domain"/>
    <property type="match status" value="1"/>
</dbReference>
<dbReference type="InterPro" id="IPR013196">
    <property type="entry name" value="HTH_11"/>
</dbReference>
<dbReference type="PROSITE" id="PS52050">
    <property type="entry name" value="WYL"/>
    <property type="match status" value="1"/>
</dbReference>
<feature type="domain" description="WYL" evidence="2">
    <location>
        <begin position="144"/>
        <end position="209"/>
    </location>
</feature>
<dbReference type="PIRSF" id="PIRSF016838">
    <property type="entry name" value="PafC"/>
    <property type="match status" value="1"/>
</dbReference>
<dbReference type="InterPro" id="IPR026881">
    <property type="entry name" value="WYL_dom"/>
</dbReference>
<dbReference type="RefSeq" id="WP_271633414.1">
    <property type="nucleotide sequence ID" value="NZ_CP094970.1"/>
</dbReference>
<dbReference type="InterPro" id="IPR036388">
    <property type="entry name" value="WH-like_DNA-bd_sf"/>
</dbReference>
<dbReference type="KEGG" id="sgrg:L0C25_19290"/>
<evidence type="ECO:0000259" key="2">
    <source>
        <dbReference type="Pfam" id="PF13280"/>
    </source>
</evidence>
<dbReference type="PANTHER" id="PTHR34580">
    <property type="match status" value="1"/>
</dbReference>
<dbReference type="Proteomes" id="UP001164390">
    <property type="component" value="Chromosome"/>
</dbReference>
<keyword evidence="4" id="KW-1185">Reference proteome</keyword>
<sequence>MTVVASPTARALRTLELLQAQPGITATRLAAKLGVTERAARRYVAILREAEIPVESERGRYGGYRLGRGIRLPPLMFSATEALGLVMAVLDGNHAAADDDDPVGSAIRKLIRALPDNVGRQADTMRRHAAATPDLGVARPDRETTSALVAASARQHRVRIGYRSPSGKEWEEEVDPWAVVVRHGRWYLLCHSHRVDAVRTYRIDRVRSVAECPETFAAPDDLDHADLLESHLGVGWEYETRVAFDAPYDEVARYVHPPMGRLVPTDDGRCVLTGSTSNPAMYAGEWLAAMPIAFRVEGGPELRAAVAEVASRLTDAVPDG</sequence>
<dbReference type="InterPro" id="IPR051534">
    <property type="entry name" value="CBASS_pafABC_assoc_protein"/>
</dbReference>
<name>A0AA46TGF9_9ACTN</name>
<feature type="domain" description="Helix-turn-helix type 11" evidence="1">
    <location>
        <begin position="10"/>
        <end position="65"/>
    </location>
</feature>
<dbReference type="InterPro" id="IPR028349">
    <property type="entry name" value="PafC-like"/>
</dbReference>
<accession>A0AA46TGF9</accession>
<dbReference type="AlphaFoldDB" id="A0AA46TGF9"/>
<protein>
    <submittedName>
        <fullName evidence="3">WYL domain-containing protein</fullName>
    </submittedName>
</protein>
<dbReference type="Pfam" id="PF08279">
    <property type="entry name" value="HTH_11"/>
    <property type="match status" value="1"/>
</dbReference>